<dbReference type="STRING" id="260084.SAMN02927928_2028"/>
<dbReference type="EMBL" id="FMTS01000002">
    <property type="protein sequence ID" value="SCW57490.1"/>
    <property type="molecule type" value="Genomic_DNA"/>
</dbReference>
<evidence type="ECO:0000256" key="5">
    <source>
        <dbReference type="SAM" id="Phobius"/>
    </source>
</evidence>
<evidence type="ECO:0000256" key="4">
    <source>
        <dbReference type="PROSITE-ProRule" id="PRU00473"/>
    </source>
</evidence>
<dbReference type="InterPro" id="IPR027367">
    <property type="entry name" value="Gly-zipper_YMGG"/>
</dbReference>
<dbReference type="InterPro" id="IPR006665">
    <property type="entry name" value="OmpA-like"/>
</dbReference>
<keyword evidence="3" id="KW-0998">Cell outer membrane</keyword>
<evidence type="ECO:0000313" key="8">
    <source>
        <dbReference type="EMBL" id="SCW57490.1"/>
    </source>
</evidence>
<evidence type="ECO:0000256" key="6">
    <source>
        <dbReference type="SAM" id="SignalP"/>
    </source>
</evidence>
<dbReference type="SUPFAM" id="SSF103088">
    <property type="entry name" value="OmpA-like"/>
    <property type="match status" value="1"/>
</dbReference>
<dbReference type="PRINTS" id="PR01021">
    <property type="entry name" value="OMPADOMAIN"/>
</dbReference>
<sequence>MRSFNLSGRKTILALTGVAFLLAGCETVDTSNGVKTSSNTKSGALIGAGAGAVLGALSNKNDRRKNAVIGAGIGALAGAGVGAYMDRQNKDLRAKLEGRGVYITRSGDNIILNMPGDVTFSSGSADLSSSFMPVLNDVGVILNQYPSTYIDVVGHADSTGNAASNMELSERRANAVAGYLVGQKVKAERIYIAGAGDTQPIASNATPEGRAKNRRVEITLRPVE</sequence>
<dbReference type="PROSITE" id="PS51257">
    <property type="entry name" value="PROKAR_LIPOPROTEIN"/>
    <property type="match status" value="1"/>
</dbReference>
<evidence type="ECO:0000256" key="2">
    <source>
        <dbReference type="ARBA" id="ARBA00023136"/>
    </source>
</evidence>
<dbReference type="RefSeq" id="WP_090647160.1">
    <property type="nucleotide sequence ID" value="NZ_CBCRYE010000006.1"/>
</dbReference>
<reference evidence="9" key="1">
    <citation type="submission" date="2016-10" db="EMBL/GenBank/DDBJ databases">
        <authorList>
            <person name="Varghese N."/>
            <person name="Submissions S."/>
        </authorList>
    </citation>
    <scope>NUCLEOTIDE SEQUENCE [LARGE SCALE GENOMIC DNA]</scope>
    <source>
        <strain evidence="9">CGMCC 1.3431</strain>
    </source>
</reference>
<dbReference type="OrthoDB" id="9782229at2"/>
<comment type="subcellular location">
    <subcellularLocation>
        <location evidence="1">Cell outer membrane</location>
    </subcellularLocation>
</comment>
<evidence type="ECO:0000259" key="7">
    <source>
        <dbReference type="PROSITE" id="PS51123"/>
    </source>
</evidence>
<dbReference type="Gene3D" id="3.30.1330.60">
    <property type="entry name" value="OmpA-like domain"/>
    <property type="match status" value="1"/>
</dbReference>
<gene>
    <name evidence="8" type="ORF">SAMN02927928_2028</name>
</gene>
<keyword evidence="2 4" id="KW-0472">Membrane</keyword>
<dbReference type="InterPro" id="IPR006664">
    <property type="entry name" value="OMP_bac"/>
</dbReference>
<evidence type="ECO:0000256" key="3">
    <source>
        <dbReference type="ARBA" id="ARBA00023237"/>
    </source>
</evidence>
<dbReference type="GO" id="GO:0009279">
    <property type="term" value="C:cell outer membrane"/>
    <property type="evidence" value="ECO:0007669"/>
    <property type="project" value="UniProtKB-SubCell"/>
</dbReference>
<dbReference type="InterPro" id="IPR050330">
    <property type="entry name" value="Bact_OuterMem_StrucFunc"/>
</dbReference>
<keyword evidence="9" id="KW-1185">Reference proteome</keyword>
<organism evidence="8 9">
    <name type="scientific">Asticcacaulis taihuensis</name>
    <dbReference type="NCBI Taxonomy" id="260084"/>
    <lineage>
        <taxon>Bacteria</taxon>
        <taxon>Pseudomonadati</taxon>
        <taxon>Pseudomonadota</taxon>
        <taxon>Alphaproteobacteria</taxon>
        <taxon>Caulobacterales</taxon>
        <taxon>Caulobacteraceae</taxon>
        <taxon>Asticcacaulis</taxon>
    </lineage>
</organism>
<dbReference type="InterPro" id="IPR036737">
    <property type="entry name" value="OmpA-like_sf"/>
</dbReference>
<proteinExistence type="predicted"/>
<protein>
    <submittedName>
        <fullName evidence="8">Outer membrane protein OmpA</fullName>
    </submittedName>
</protein>
<evidence type="ECO:0000313" key="9">
    <source>
        <dbReference type="Proteomes" id="UP000199150"/>
    </source>
</evidence>
<keyword evidence="5" id="KW-0812">Transmembrane</keyword>
<feature type="transmembrane region" description="Helical" evidence="5">
    <location>
        <begin position="67"/>
        <end position="85"/>
    </location>
</feature>
<evidence type="ECO:0000256" key="1">
    <source>
        <dbReference type="ARBA" id="ARBA00004442"/>
    </source>
</evidence>
<dbReference type="PANTHER" id="PTHR30329:SF21">
    <property type="entry name" value="LIPOPROTEIN YIAD-RELATED"/>
    <property type="match status" value="1"/>
</dbReference>
<dbReference type="Proteomes" id="UP000199150">
    <property type="component" value="Unassembled WGS sequence"/>
</dbReference>
<name>A0A1G4RL10_9CAUL</name>
<dbReference type="Pfam" id="PF13441">
    <property type="entry name" value="Gly-zipper_YMGG"/>
    <property type="match status" value="1"/>
</dbReference>
<keyword evidence="5" id="KW-1133">Transmembrane helix</keyword>
<feature type="chain" id="PRO_5011711884" evidence="6">
    <location>
        <begin position="24"/>
        <end position="224"/>
    </location>
</feature>
<dbReference type="CDD" id="cd07185">
    <property type="entry name" value="OmpA_C-like"/>
    <property type="match status" value="1"/>
</dbReference>
<dbReference type="AlphaFoldDB" id="A0A1G4RL10"/>
<dbReference type="PRINTS" id="PR01023">
    <property type="entry name" value="NAFLGMOTY"/>
</dbReference>
<feature type="domain" description="OmpA-like" evidence="7">
    <location>
        <begin position="107"/>
        <end position="224"/>
    </location>
</feature>
<accession>A0A1G4RL10</accession>
<dbReference type="PROSITE" id="PS51123">
    <property type="entry name" value="OMPA_2"/>
    <property type="match status" value="1"/>
</dbReference>
<keyword evidence="6" id="KW-0732">Signal</keyword>
<feature type="signal peptide" evidence="6">
    <location>
        <begin position="1"/>
        <end position="23"/>
    </location>
</feature>
<dbReference type="Pfam" id="PF00691">
    <property type="entry name" value="OmpA"/>
    <property type="match status" value="1"/>
</dbReference>
<dbReference type="PANTHER" id="PTHR30329">
    <property type="entry name" value="STATOR ELEMENT OF FLAGELLAR MOTOR COMPLEX"/>
    <property type="match status" value="1"/>
</dbReference>